<keyword evidence="3" id="KW-1185">Reference proteome</keyword>
<evidence type="ECO:0000259" key="1">
    <source>
        <dbReference type="Pfam" id="PF12680"/>
    </source>
</evidence>
<dbReference type="InterPro" id="IPR037401">
    <property type="entry name" value="SnoaL-like"/>
</dbReference>
<accession>A0AAV9PUI4</accession>
<dbReference type="EMBL" id="JAXLQG010000060">
    <property type="protein sequence ID" value="KAK5527458.1"/>
    <property type="molecule type" value="Genomic_DNA"/>
</dbReference>
<evidence type="ECO:0000313" key="3">
    <source>
        <dbReference type="Proteomes" id="UP001345827"/>
    </source>
</evidence>
<gene>
    <name evidence="2" type="ORF">LTR25_011184</name>
</gene>
<dbReference type="Proteomes" id="UP001345827">
    <property type="component" value="Unassembled WGS sequence"/>
</dbReference>
<comment type="caution">
    <text evidence="2">The sequence shown here is derived from an EMBL/GenBank/DDBJ whole genome shotgun (WGS) entry which is preliminary data.</text>
</comment>
<organism evidence="2 3">
    <name type="scientific">Vermiconidia calcicola</name>
    <dbReference type="NCBI Taxonomy" id="1690605"/>
    <lineage>
        <taxon>Eukaryota</taxon>
        <taxon>Fungi</taxon>
        <taxon>Dikarya</taxon>
        <taxon>Ascomycota</taxon>
        <taxon>Pezizomycotina</taxon>
        <taxon>Dothideomycetes</taxon>
        <taxon>Dothideomycetidae</taxon>
        <taxon>Mycosphaerellales</taxon>
        <taxon>Extremaceae</taxon>
        <taxon>Vermiconidia</taxon>
    </lineage>
</organism>
<dbReference type="Gene3D" id="3.10.450.50">
    <property type="match status" value="1"/>
</dbReference>
<reference evidence="2 3" key="1">
    <citation type="submission" date="2023-06" db="EMBL/GenBank/DDBJ databases">
        <title>Black Yeasts Isolated from many extreme environments.</title>
        <authorList>
            <person name="Coleine C."/>
            <person name="Stajich J.E."/>
            <person name="Selbmann L."/>
        </authorList>
    </citation>
    <scope>NUCLEOTIDE SEQUENCE [LARGE SCALE GENOMIC DNA]</scope>
    <source>
        <strain evidence="2 3">CCFEE 5887</strain>
    </source>
</reference>
<proteinExistence type="predicted"/>
<protein>
    <recommendedName>
        <fullName evidence="1">SnoaL-like domain-containing protein</fullName>
    </recommendedName>
</protein>
<sequence length="144" mass="16418">MESYHTNRAPVDKHLKEYEAAWKIGSVEDLMSFMSEDVSFSDFGVGVLDLNKAAMGAYFAKVFGSIDNLKITTHSVNDQKAFTAWEWELTFNYVKPVEEVAHEEAFRSEMADGRTMHMVGVSLLWWNDKGKIVKKHDYSKTAAK</sequence>
<dbReference type="Pfam" id="PF12680">
    <property type="entry name" value="SnoaL_2"/>
    <property type="match status" value="1"/>
</dbReference>
<dbReference type="InterPro" id="IPR032710">
    <property type="entry name" value="NTF2-like_dom_sf"/>
</dbReference>
<name>A0AAV9PUI4_9PEZI</name>
<feature type="domain" description="SnoaL-like" evidence="1">
    <location>
        <begin position="17"/>
        <end position="133"/>
    </location>
</feature>
<evidence type="ECO:0000313" key="2">
    <source>
        <dbReference type="EMBL" id="KAK5527458.1"/>
    </source>
</evidence>
<dbReference type="SUPFAM" id="SSF54427">
    <property type="entry name" value="NTF2-like"/>
    <property type="match status" value="1"/>
</dbReference>
<dbReference type="AlphaFoldDB" id="A0AAV9PUI4"/>